<evidence type="ECO:0000313" key="3">
    <source>
        <dbReference type="Proteomes" id="UP001628078"/>
    </source>
</evidence>
<keyword evidence="1" id="KW-0812">Transmembrane</keyword>
<organism evidence="2 3">
    <name type="scientific">Furfurilactobacillus curtus</name>
    <dbReference type="NCBI Taxonomy" id="1746200"/>
    <lineage>
        <taxon>Bacteria</taxon>
        <taxon>Bacillati</taxon>
        <taxon>Bacillota</taxon>
        <taxon>Bacilli</taxon>
        <taxon>Lactobacillales</taxon>
        <taxon>Lactobacillaceae</taxon>
        <taxon>Furfurilactobacillus</taxon>
    </lineage>
</organism>
<evidence type="ECO:0000313" key="2">
    <source>
        <dbReference type="EMBL" id="GKT06569.1"/>
    </source>
</evidence>
<dbReference type="Proteomes" id="UP001628078">
    <property type="component" value="Unassembled WGS sequence"/>
</dbReference>
<feature type="transmembrane region" description="Helical" evidence="1">
    <location>
        <begin position="77"/>
        <end position="100"/>
    </location>
</feature>
<feature type="transmembrane region" description="Helical" evidence="1">
    <location>
        <begin position="112"/>
        <end position="134"/>
    </location>
</feature>
<proteinExistence type="predicted"/>
<keyword evidence="1" id="KW-1133">Transmembrane helix</keyword>
<keyword evidence="3" id="KW-1185">Reference proteome</keyword>
<comment type="caution">
    <text evidence="2">The sequence shown here is derived from an EMBL/GenBank/DDBJ whole genome shotgun (WGS) entry which is preliminary data.</text>
</comment>
<accession>A0ABQ5JT18</accession>
<dbReference type="InterPro" id="IPR008523">
    <property type="entry name" value="DUF805"/>
</dbReference>
<dbReference type="PANTHER" id="PTHR34980">
    <property type="entry name" value="INNER MEMBRANE PROTEIN-RELATED-RELATED"/>
    <property type="match status" value="1"/>
</dbReference>
<evidence type="ECO:0000256" key="1">
    <source>
        <dbReference type="SAM" id="Phobius"/>
    </source>
</evidence>
<reference evidence="2 3" key="1">
    <citation type="submission" date="2022-03" db="EMBL/GenBank/DDBJ databases">
        <title>Draft genome sequence of Furfurilactobacillus curtus JCM 31185.</title>
        <authorList>
            <person name="Suzuki S."/>
            <person name="Endo A."/>
            <person name="Kajikawa A."/>
        </authorList>
    </citation>
    <scope>NUCLEOTIDE SEQUENCE [LARGE SCALE GENOMIC DNA]</scope>
    <source>
        <strain evidence="2 3">JCM 31185</strain>
    </source>
</reference>
<dbReference type="RefSeq" id="WP_407884823.1">
    <property type="nucleotide sequence ID" value="NZ_BQXO01000007.1"/>
</dbReference>
<keyword evidence="1" id="KW-0472">Membrane</keyword>
<evidence type="ECO:0008006" key="4">
    <source>
        <dbReference type="Google" id="ProtNLM"/>
    </source>
</evidence>
<feature type="transmembrane region" description="Helical" evidence="1">
    <location>
        <begin position="154"/>
        <end position="174"/>
    </location>
</feature>
<gene>
    <name evidence="2" type="ORF">JCM31185_18560</name>
</gene>
<dbReference type="Pfam" id="PF05656">
    <property type="entry name" value="DUF805"/>
    <property type="match status" value="1"/>
</dbReference>
<sequence>MWITDYKRFWQHAFKFSGTTSRGEFWRVFLINLAIELLLQIPQNIRAFDYKQHPTARIGTGNPHLNHWLFAGGDNSVITNAFLGIALLFLLVTLIPKLALTIRRFHDFNWSAGWPIAFWTSRFLITSVIIFKLIQVIEHIKQKQMTAATYNMMTILIAASVFLLVQLIELILLAKRGKQPNRFTTSSTNPQN</sequence>
<dbReference type="PANTHER" id="PTHR34980:SF1">
    <property type="entry name" value="INNER MEMBRANE PROTEIN"/>
    <property type="match status" value="1"/>
</dbReference>
<name>A0ABQ5JT18_9LACO</name>
<protein>
    <recommendedName>
        <fullName evidence="4">DUF805 domain-containing protein</fullName>
    </recommendedName>
</protein>
<dbReference type="EMBL" id="BQXO01000007">
    <property type="protein sequence ID" value="GKT06569.1"/>
    <property type="molecule type" value="Genomic_DNA"/>
</dbReference>